<evidence type="ECO:0000256" key="2">
    <source>
        <dbReference type="ARBA" id="ARBA00004414"/>
    </source>
</evidence>
<dbReference type="InterPro" id="IPR051280">
    <property type="entry name" value="Cl-channel/antiporter"/>
</dbReference>
<evidence type="ECO:0000256" key="9">
    <source>
        <dbReference type="ARBA" id="ARBA00022753"/>
    </source>
</evidence>
<dbReference type="InterPro" id="IPR002248">
    <property type="entry name" value="Cl_channel-6"/>
</dbReference>
<dbReference type="Ensembl" id="ENSPNAT00000086420.1">
    <property type="protein sequence ID" value="ENSPNAP00000053793.1"/>
    <property type="gene ID" value="ENSPNAG00000027451.2"/>
</dbReference>
<evidence type="ECO:0000256" key="6">
    <source>
        <dbReference type="ARBA" id="ARBA00022692"/>
    </source>
</evidence>
<keyword evidence="13 20" id="KW-0129">CBS domain</keyword>
<dbReference type="Gene3D" id="3.10.580.10">
    <property type="entry name" value="CBS-domain"/>
    <property type="match status" value="1"/>
</dbReference>
<keyword evidence="6 21" id="KW-0812">Transmembrane</keyword>
<gene>
    <name evidence="23" type="primary">CLCN6</name>
</gene>
<keyword evidence="4" id="KW-0050">Antiport</keyword>
<comment type="similarity">
    <text evidence="19">Belongs to the chloride channel (TC 2.A.49) family. ClC-6/CLCN6 subfamily.</text>
</comment>
<evidence type="ECO:0000256" key="14">
    <source>
        <dbReference type="ARBA" id="ARBA00023136"/>
    </source>
</evidence>
<feature type="transmembrane region" description="Helical" evidence="21">
    <location>
        <begin position="197"/>
        <end position="214"/>
    </location>
</feature>
<evidence type="ECO:0000256" key="17">
    <source>
        <dbReference type="ARBA" id="ARBA00051599"/>
    </source>
</evidence>
<evidence type="ECO:0000256" key="7">
    <source>
        <dbReference type="ARBA" id="ARBA00022737"/>
    </source>
</evidence>
<evidence type="ECO:0000256" key="8">
    <source>
        <dbReference type="ARBA" id="ARBA00022741"/>
    </source>
</evidence>
<keyword evidence="14 21" id="KW-0472">Membrane</keyword>
<keyword evidence="9" id="KW-0967">Endosome</keyword>
<keyword evidence="3 21" id="KW-0813">Transport</keyword>
<feature type="transmembrane region" description="Helical" evidence="21">
    <location>
        <begin position="235"/>
        <end position="257"/>
    </location>
</feature>
<feature type="transmembrane region" description="Helical" evidence="21">
    <location>
        <begin position="174"/>
        <end position="191"/>
    </location>
</feature>
<dbReference type="GO" id="GO:0031902">
    <property type="term" value="C:late endosome membrane"/>
    <property type="evidence" value="ECO:0007669"/>
    <property type="project" value="UniProtKB-SubCell"/>
</dbReference>
<dbReference type="GO" id="GO:0015297">
    <property type="term" value="F:antiporter activity"/>
    <property type="evidence" value="ECO:0007669"/>
    <property type="project" value="UniProtKB-KW"/>
</dbReference>
<dbReference type="Proteomes" id="UP001501920">
    <property type="component" value="Chromosome 29"/>
</dbReference>
<dbReference type="PROSITE" id="PS51371">
    <property type="entry name" value="CBS"/>
    <property type="match status" value="1"/>
</dbReference>
<dbReference type="PRINTS" id="PR01117">
    <property type="entry name" value="CLCHANNEL6"/>
</dbReference>
<evidence type="ECO:0000256" key="3">
    <source>
        <dbReference type="ARBA" id="ARBA00022448"/>
    </source>
</evidence>
<feature type="domain" description="CBS" evidence="22">
    <location>
        <begin position="796"/>
        <end position="856"/>
    </location>
</feature>
<dbReference type="GeneTree" id="ENSGT00940000159291"/>
<name>A0AAR2JP41_PYGNA</name>
<keyword evidence="10" id="KW-0067">ATP-binding</keyword>
<keyword evidence="7" id="KW-0677">Repeat</keyword>
<keyword evidence="15" id="KW-0325">Glycoprotein</keyword>
<keyword evidence="12 21" id="KW-0406">Ion transport</keyword>
<dbReference type="InterPro" id="IPR000644">
    <property type="entry name" value="CBS_dom"/>
</dbReference>
<keyword evidence="8" id="KW-0547">Nucleotide-binding</keyword>
<organism evidence="23 24">
    <name type="scientific">Pygocentrus nattereri</name>
    <name type="common">Red-bellied piranha</name>
    <dbReference type="NCBI Taxonomy" id="42514"/>
    <lineage>
        <taxon>Eukaryota</taxon>
        <taxon>Metazoa</taxon>
        <taxon>Chordata</taxon>
        <taxon>Craniata</taxon>
        <taxon>Vertebrata</taxon>
        <taxon>Euteleostomi</taxon>
        <taxon>Actinopterygii</taxon>
        <taxon>Neopterygii</taxon>
        <taxon>Teleostei</taxon>
        <taxon>Ostariophysi</taxon>
        <taxon>Characiformes</taxon>
        <taxon>Characoidei</taxon>
        <taxon>Pygocentrus</taxon>
    </lineage>
</organism>
<sequence>NMACCGSCLCCQCCCCTEGETRTPEELTILGETREDEDEILPRKDYESLDYDRCINEPYVEVLEGLDRKVKYQITVCSIYVCSNCILIGVFVDFFVRLFTQLKFRLVGKSVEECSENGCLALSLLELLSFNMAFVFIASVLVLIEPVAAGSGIPEIKSYLNGVKIPGIVRLRTFICKAIGVLFAVAGGLFVGKEGPMIHSGAIIGAGLPQFQSITFKKIRFHFPYFRSDRDKRDFVSAGAAAGVAAAFGAPIGGTLFSLEEGSSFWNQALTWKVLFCSMSATFTLNFFRSGINYNKWGSFQLPGLLNFGEFKCPDGDKNCHLWTAVDLAFFVLMGVVGGLLGAMFNCINKRLAKYRMRNVHPKAKFIRVLESLLVCMLTTVVVFMASMTLGECRDLAPPTANNTTAIVSDVNSTIRQFFCSNRTYNDMATLFFNPQETAIHQLFHQDATFSPVTLLLFFVLYFLLSCWTYGVSVPSGLFVPSLLCGASLGRLVANILKMNLGMHIYSGTFALIGAAAFLGGVVRMTISLTVILIESTNEITYGLPIMITLMVAKWTGDFFNKGIYDIHIHLKGVPLLEWETEVEMDKLTASDIMEPNLTYVYPHTRIQSLVSILRTTVYHAFPVVTENREYEKEFMKGNILVSNNIRFKKTSVLTRAGEQRRRCQSMKSYPSSELRNVCDEQVGVEPAEEGQDILQQMLERRHMPYPNLYPDQSPSEEWSMEERFRPLTFHGLILRSQLVNLLIRGVCYAENQSSASQPRLSYAEMTEDYPRFPDIHDLDLALLNPRMIVDVTAYMNPSPYTVSPNTHVSQVFNLFRTMGLRHLPVVNAVGEIVGIITRHNLTHEFLMAKLRQHYITI</sequence>
<reference evidence="23 24" key="1">
    <citation type="submission" date="2020-10" db="EMBL/GenBank/DDBJ databases">
        <title>Pygocentrus nattereri (red-bellied piranha) genome, fPygNat1, primary haplotype.</title>
        <authorList>
            <person name="Myers G."/>
            <person name="Meyer A."/>
            <person name="Karagic N."/>
            <person name="Pippel M."/>
            <person name="Winkler S."/>
            <person name="Tracey A."/>
            <person name="Wood J."/>
            <person name="Formenti G."/>
            <person name="Howe K."/>
            <person name="Fedrigo O."/>
            <person name="Jarvis E.D."/>
        </authorList>
    </citation>
    <scope>NUCLEOTIDE SEQUENCE [LARGE SCALE GENOMIC DNA]</scope>
</reference>
<dbReference type="PANTHER" id="PTHR11689:SF158">
    <property type="entry name" value="H(+)_CL(-) EXCHANGE TRANSPORTER 6"/>
    <property type="match status" value="1"/>
</dbReference>
<dbReference type="SUPFAM" id="SSF81340">
    <property type="entry name" value="Clc chloride channel"/>
    <property type="match status" value="1"/>
</dbReference>
<feature type="transmembrane region" description="Helical" evidence="21">
    <location>
        <begin position="74"/>
        <end position="96"/>
    </location>
</feature>
<dbReference type="AlphaFoldDB" id="A0AAR2JP41"/>
<evidence type="ECO:0000256" key="13">
    <source>
        <dbReference type="ARBA" id="ARBA00023122"/>
    </source>
</evidence>
<dbReference type="GO" id="GO:0005524">
    <property type="term" value="F:ATP binding"/>
    <property type="evidence" value="ECO:0007669"/>
    <property type="project" value="UniProtKB-KW"/>
</dbReference>
<keyword evidence="16 21" id="KW-0868">Chloride</keyword>
<feature type="transmembrane region" description="Helical" evidence="21">
    <location>
        <begin position="328"/>
        <end position="346"/>
    </location>
</feature>
<protein>
    <recommendedName>
        <fullName evidence="21">Chloride channel protein</fullName>
    </recommendedName>
</protein>
<evidence type="ECO:0000256" key="15">
    <source>
        <dbReference type="ARBA" id="ARBA00023180"/>
    </source>
</evidence>
<dbReference type="Pfam" id="PF00571">
    <property type="entry name" value="CBS"/>
    <property type="match status" value="2"/>
</dbReference>
<dbReference type="FunFam" id="3.10.580.10:FF:000010">
    <property type="entry name" value="Chloride voltage-gated channel 6"/>
    <property type="match status" value="1"/>
</dbReference>
<comment type="function">
    <text evidence="18">Voltage-gated channel mediating the exchange of chloride ions against protons. Functions as antiporter and contributes to the acidification of the late endosome lumen. The CLC channel family contains both chloride channels and proton-coupled anion transporters that exchange chloride or another anion for protons. The presence of conserved gating glutamate residues is typical for family members that function as antiporters.</text>
</comment>
<reference evidence="23" key="3">
    <citation type="submission" date="2025-09" db="UniProtKB">
        <authorList>
            <consortium name="Ensembl"/>
        </authorList>
    </citation>
    <scope>IDENTIFICATION</scope>
</reference>
<dbReference type="GO" id="GO:0005247">
    <property type="term" value="F:voltage-gated chloride channel activity"/>
    <property type="evidence" value="ECO:0007669"/>
    <property type="project" value="InterPro"/>
</dbReference>
<evidence type="ECO:0000313" key="24">
    <source>
        <dbReference type="Proteomes" id="UP001501920"/>
    </source>
</evidence>
<dbReference type="SUPFAM" id="SSF54631">
    <property type="entry name" value="CBS-domain pair"/>
    <property type="match status" value="1"/>
</dbReference>
<accession>A0AAR2JP41</accession>
<comment type="subcellular location">
    <subcellularLocation>
        <location evidence="1">Endosome membrane</location>
        <topology evidence="1">Multi-pass membrane protein</topology>
    </subcellularLocation>
    <subcellularLocation>
        <location evidence="2">Late endosome membrane</location>
    </subcellularLocation>
    <subcellularLocation>
        <location evidence="21">Membrane</location>
        <topology evidence="21">Multi-pass membrane protein</topology>
    </subcellularLocation>
</comment>
<keyword evidence="5" id="KW-0597">Phosphoprotein</keyword>
<dbReference type="PRINTS" id="PR00762">
    <property type="entry name" value="CLCHANNEL"/>
</dbReference>
<dbReference type="Gene3D" id="1.10.3080.10">
    <property type="entry name" value="Clc chloride channel"/>
    <property type="match status" value="1"/>
</dbReference>
<evidence type="ECO:0000256" key="21">
    <source>
        <dbReference type="RuleBase" id="RU361221"/>
    </source>
</evidence>
<feature type="transmembrane region" description="Helical" evidence="21">
    <location>
        <begin position="132"/>
        <end position="153"/>
    </location>
</feature>
<evidence type="ECO:0000256" key="4">
    <source>
        <dbReference type="ARBA" id="ARBA00022449"/>
    </source>
</evidence>
<evidence type="ECO:0000256" key="1">
    <source>
        <dbReference type="ARBA" id="ARBA00004337"/>
    </source>
</evidence>
<evidence type="ECO:0000256" key="5">
    <source>
        <dbReference type="ARBA" id="ARBA00022553"/>
    </source>
</evidence>
<keyword evidence="11 21" id="KW-1133">Transmembrane helix</keyword>
<dbReference type="InterPro" id="IPR001807">
    <property type="entry name" value="ClC"/>
</dbReference>
<feature type="transmembrane region" description="Helical" evidence="21">
    <location>
        <begin position="366"/>
        <end position="386"/>
    </location>
</feature>
<keyword evidence="24" id="KW-1185">Reference proteome</keyword>
<comment type="catalytic activity">
    <reaction evidence="17">
        <text>2 chloride(in) + H(+)(out) = 2 chloride(out) + H(+)(in)</text>
        <dbReference type="Rhea" id="RHEA:29567"/>
        <dbReference type="ChEBI" id="CHEBI:15378"/>
        <dbReference type="ChEBI" id="CHEBI:17996"/>
    </reaction>
    <physiologicalReaction direction="left-to-right" evidence="17">
        <dbReference type="Rhea" id="RHEA:29568"/>
    </physiologicalReaction>
</comment>
<comment type="caution">
    <text evidence="21">Lacks conserved residue(s) required for the propagation of feature annotation.</text>
</comment>
<proteinExistence type="inferred from homology"/>
<evidence type="ECO:0000313" key="23">
    <source>
        <dbReference type="Ensembl" id="ENSPNAP00000053793.1"/>
    </source>
</evidence>
<evidence type="ECO:0000256" key="12">
    <source>
        <dbReference type="ARBA" id="ARBA00023065"/>
    </source>
</evidence>
<dbReference type="CDD" id="cd04591">
    <property type="entry name" value="CBS_pair_voltage-gated_CLC_euk_bac"/>
    <property type="match status" value="1"/>
</dbReference>
<dbReference type="GO" id="GO:0005765">
    <property type="term" value="C:lysosomal membrane"/>
    <property type="evidence" value="ECO:0007669"/>
    <property type="project" value="TreeGrafter"/>
</dbReference>
<dbReference type="SMART" id="SM00116">
    <property type="entry name" value="CBS"/>
    <property type="match status" value="2"/>
</dbReference>
<evidence type="ECO:0000259" key="22">
    <source>
        <dbReference type="PROSITE" id="PS51371"/>
    </source>
</evidence>
<reference evidence="23" key="2">
    <citation type="submission" date="2025-08" db="UniProtKB">
        <authorList>
            <consortium name="Ensembl"/>
        </authorList>
    </citation>
    <scope>IDENTIFICATION</scope>
</reference>
<evidence type="ECO:0000256" key="11">
    <source>
        <dbReference type="ARBA" id="ARBA00022989"/>
    </source>
</evidence>
<feature type="transmembrane region" description="Helical" evidence="21">
    <location>
        <begin position="453"/>
        <end position="472"/>
    </location>
</feature>
<evidence type="ECO:0000256" key="16">
    <source>
        <dbReference type="ARBA" id="ARBA00023214"/>
    </source>
</evidence>
<evidence type="ECO:0000256" key="19">
    <source>
        <dbReference type="ARBA" id="ARBA00061575"/>
    </source>
</evidence>
<evidence type="ECO:0000256" key="10">
    <source>
        <dbReference type="ARBA" id="ARBA00022840"/>
    </source>
</evidence>
<evidence type="ECO:0000256" key="20">
    <source>
        <dbReference type="PROSITE-ProRule" id="PRU00703"/>
    </source>
</evidence>
<dbReference type="InterPro" id="IPR014743">
    <property type="entry name" value="Cl-channel_core"/>
</dbReference>
<evidence type="ECO:0000256" key="18">
    <source>
        <dbReference type="ARBA" id="ARBA00056509"/>
    </source>
</evidence>
<dbReference type="Pfam" id="PF00654">
    <property type="entry name" value="Voltage_CLC"/>
    <property type="match status" value="1"/>
</dbReference>
<dbReference type="PANTHER" id="PTHR11689">
    <property type="entry name" value="CHLORIDE CHANNEL PROTEIN CLC FAMILY MEMBER"/>
    <property type="match status" value="1"/>
</dbReference>
<feature type="transmembrane region" description="Helical" evidence="21">
    <location>
        <begin position="509"/>
        <end position="534"/>
    </location>
</feature>
<dbReference type="InterPro" id="IPR046342">
    <property type="entry name" value="CBS_dom_sf"/>
</dbReference>